<keyword evidence="2" id="KW-0175">Coiled coil</keyword>
<proteinExistence type="inferred from homology"/>
<dbReference type="HOGENOM" id="CLU_040273_2_1_11"/>
<dbReference type="STRING" id="883161.HMPREF9306_00451"/>
<dbReference type="AlphaFoldDB" id="S2W1R6"/>
<keyword evidence="4" id="KW-1185">Reference proteome</keyword>
<accession>S2W1R6</accession>
<dbReference type="Gene3D" id="3.30.70.1880">
    <property type="entry name" value="Protein of unknown function DUF881"/>
    <property type="match status" value="1"/>
</dbReference>
<evidence type="ECO:0008006" key="5">
    <source>
        <dbReference type="Google" id="ProtNLM"/>
    </source>
</evidence>
<evidence type="ECO:0000256" key="2">
    <source>
        <dbReference type="SAM" id="Coils"/>
    </source>
</evidence>
<dbReference type="PANTHER" id="PTHR37313:SF4">
    <property type="entry name" value="CONSERVED MEMBRANE PROTEIN-RELATED"/>
    <property type="match status" value="1"/>
</dbReference>
<name>S2W1R6_9ACTN</name>
<dbReference type="EMBL" id="AGZR01000004">
    <property type="protein sequence ID" value="EPD33693.1"/>
    <property type="molecule type" value="Genomic_DNA"/>
</dbReference>
<dbReference type="PANTHER" id="PTHR37313">
    <property type="entry name" value="UPF0749 PROTEIN RV1825"/>
    <property type="match status" value="1"/>
</dbReference>
<dbReference type="InterPro" id="IPR010273">
    <property type="entry name" value="DUF881"/>
</dbReference>
<dbReference type="RefSeq" id="WP_016455301.1">
    <property type="nucleotide sequence ID" value="NZ_KE150269.1"/>
</dbReference>
<evidence type="ECO:0000256" key="1">
    <source>
        <dbReference type="ARBA" id="ARBA00009108"/>
    </source>
</evidence>
<evidence type="ECO:0000313" key="4">
    <source>
        <dbReference type="Proteomes" id="UP000014417"/>
    </source>
</evidence>
<dbReference type="Pfam" id="PF05949">
    <property type="entry name" value="DUF881"/>
    <property type="match status" value="1"/>
</dbReference>
<feature type="coiled-coil region" evidence="2">
    <location>
        <begin position="44"/>
        <end position="71"/>
    </location>
</feature>
<organism evidence="3 4">
    <name type="scientific">Propionimicrobium lymphophilum ACS-093-V-SCH5</name>
    <dbReference type="NCBI Taxonomy" id="883161"/>
    <lineage>
        <taxon>Bacteria</taxon>
        <taxon>Bacillati</taxon>
        <taxon>Actinomycetota</taxon>
        <taxon>Actinomycetes</taxon>
        <taxon>Propionibacteriales</taxon>
        <taxon>Propionibacteriaceae</taxon>
        <taxon>Propionimicrobium</taxon>
    </lineage>
</organism>
<evidence type="ECO:0000313" key="3">
    <source>
        <dbReference type="EMBL" id="EPD33693.1"/>
    </source>
</evidence>
<comment type="similarity">
    <text evidence="1">Belongs to the UPF0749 family.</text>
</comment>
<dbReference type="PATRIC" id="fig|883161.3.peg.455"/>
<dbReference type="GO" id="GO:0005886">
    <property type="term" value="C:plasma membrane"/>
    <property type="evidence" value="ECO:0007669"/>
    <property type="project" value="TreeGrafter"/>
</dbReference>
<reference evidence="3 4" key="1">
    <citation type="submission" date="2013-04" db="EMBL/GenBank/DDBJ databases">
        <title>The Genome Sequence of Propionimicrobium lymphophilum ACS-093-V-SCH5.</title>
        <authorList>
            <consortium name="The Broad Institute Genomics Platform"/>
            <person name="Earl A."/>
            <person name="Ward D."/>
            <person name="Feldgarden M."/>
            <person name="Gevers D."/>
            <person name="Saerens B."/>
            <person name="Vaneechoutte M."/>
            <person name="Walker B."/>
            <person name="Young S."/>
            <person name="Zeng Q."/>
            <person name="Gargeya S."/>
            <person name="Fitzgerald M."/>
            <person name="Haas B."/>
            <person name="Abouelleil A."/>
            <person name="Allen A.W."/>
            <person name="Alvarado L."/>
            <person name="Arachchi H.M."/>
            <person name="Berlin A.M."/>
            <person name="Chapman S.B."/>
            <person name="Gainer-Dewar J."/>
            <person name="Goldberg J."/>
            <person name="Griggs A."/>
            <person name="Gujja S."/>
            <person name="Hansen M."/>
            <person name="Howarth C."/>
            <person name="Imamovic A."/>
            <person name="Ireland A."/>
            <person name="Larimer J."/>
            <person name="McCowan C."/>
            <person name="Murphy C."/>
            <person name="Pearson M."/>
            <person name="Poon T.W."/>
            <person name="Priest M."/>
            <person name="Roberts A."/>
            <person name="Saif S."/>
            <person name="Shea T."/>
            <person name="Sisk P."/>
            <person name="Sykes S."/>
            <person name="Wortman J."/>
            <person name="Nusbaum C."/>
            <person name="Birren B."/>
        </authorList>
    </citation>
    <scope>NUCLEOTIDE SEQUENCE [LARGE SCALE GENOMIC DNA]</scope>
    <source>
        <strain evidence="3 4">ACS-093-V-SCH5</strain>
    </source>
</reference>
<dbReference type="Proteomes" id="UP000014417">
    <property type="component" value="Unassembled WGS sequence"/>
</dbReference>
<protein>
    <recommendedName>
        <fullName evidence="5">DUF881 domain-containing protein</fullName>
    </recommendedName>
</protein>
<gene>
    <name evidence="3" type="ORF">HMPREF9306_00451</name>
</gene>
<sequence length="226" mass="24521">MKYSRPIITATVCGLAGLMFTLAAVSVRGGELRPERTSDLTQIAREREQDNKQLSAQLAELREEVDALTAQSGQKASTDDLRAIEMAAGQTALHGPAVKVTLTDAPLEVKPDNVDPDMLVVHQQDIQVVVNALWRSGAEAMTLQGERVITTTAIKCVGNTVVLHGTPYAPPYEIVAIGNQDALERGLEADEGTQIYRQYAQAYQLGYSQQRISDYVAPAFGDHAQN</sequence>
<comment type="caution">
    <text evidence="3">The sequence shown here is derived from an EMBL/GenBank/DDBJ whole genome shotgun (WGS) entry which is preliminary data.</text>
</comment>